<dbReference type="PANTHER" id="PTHR43441:SF11">
    <property type="entry name" value="RIBOSOMAL-PROTEIN-SERINE ACETYLTRANSFERASE"/>
    <property type="match status" value="1"/>
</dbReference>
<keyword evidence="3" id="KW-1185">Reference proteome</keyword>
<feature type="domain" description="N-acetyltransferase" evidence="1">
    <location>
        <begin position="10"/>
        <end position="176"/>
    </location>
</feature>
<dbReference type="RefSeq" id="WP_090795948.1">
    <property type="nucleotide sequence ID" value="NZ_FMYI01000006.1"/>
</dbReference>
<evidence type="ECO:0000259" key="1">
    <source>
        <dbReference type="PROSITE" id="PS51186"/>
    </source>
</evidence>
<reference evidence="3" key="1">
    <citation type="submission" date="2016-09" db="EMBL/GenBank/DDBJ databases">
        <authorList>
            <person name="Varghese N."/>
            <person name="Submissions S."/>
        </authorList>
    </citation>
    <scope>NUCLEOTIDE SEQUENCE [LARGE SCALE GENOMIC DNA]</scope>
    <source>
        <strain evidence="3">S5</strain>
    </source>
</reference>
<dbReference type="GO" id="GO:0008999">
    <property type="term" value="F:protein-N-terminal-alanine acetyltransferase activity"/>
    <property type="evidence" value="ECO:0007669"/>
    <property type="project" value="TreeGrafter"/>
</dbReference>
<dbReference type="InterPro" id="IPR016181">
    <property type="entry name" value="Acyl_CoA_acyltransferase"/>
</dbReference>
<dbReference type="OrthoDB" id="9784707at2"/>
<dbReference type="PANTHER" id="PTHR43441">
    <property type="entry name" value="RIBOSOMAL-PROTEIN-SERINE ACETYLTRANSFERASE"/>
    <property type="match status" value="1"/>
</dbReference>
<dbReference type="EMBL" id="FMYI01000006">
    <property type="protein sequence ID" value="SDC30580.1"/>
    <property type="molecule type" value="Genomic_DNA"/>
</dbReference>
<dbReference type="Proteomes" id="UP000242949">
    <property type="component" value="Unassembled WGS sequence"/>
</dbReference>
<proteinExistence type="predicted"/>
<dbReference type="InterPro" id="IPR051908">
    <property type="entry name" value="Ribosomal_N-acetyltransferase"/>
</dbReference>
<accession>A0A1G6KHS3</accession>
<gene>
    <name evidence="2" type="ORF">SAMN05421734_10698</name>
</gene>
<dbReference type="SUPFAM" id="SSF55729">
    <property type="entry name" value="Acyl-CoA N-acyltransferases (Nat)"/>
    <property type="match status" value="1"/>
</dbReference>
<dbReference type="GO" id="GO:1990189">
    <property type="term" value="F:protein N-terminal-serine acetyltransferase activity"/>
    <property type="evidence" value="ECO:0007669"/>
    <property type="project" value="TreeGrafter"/>
</dbReference>
<sequence length="186" mass="21830">MFRYNVTDSIALKLLEKRDADKLFDLISQSRQHLREFLGFVDYTYKVDDTRKFVNETVIENAEEKSFVVVLLYDEAVCGLVGFNSLDHTNKTGEIGYWIAEPYLNQGITTKATQAIIDYGFHHFNLNRIQLKAAFYNKPSRRVAEKLQFKEEGVLREAEMIQGQYVDHCVYSLLRREWESQNEVDR</sequence>
<organism evidence="2 3">
    <name type="scientific">Pelagirhabdus alkalitolerans</name>
    <dbReference type="NCBI Taxonomy" id="1612202"/>
    <lineage>
        <taxon>Bacteria</taxon>
        <taxon>Bacillati</taxon>
        <taxon>Bacillota</taxon>
        <taxon>Bacilli</taxon>
        <taxon>Bacillales</taxon>
        <taxon>Bacillaceae</taxon>
        <taxon>Pelagirhabdus</taxon>
    </lineage>
</organism>
<protein>
    <submittedName>
        <fullName evidence="2">Ribosomal-protein-serine acetyltransferase</fullName>
    </submittedName>
</protein>
<dbReference type="InterPro" id="IPR000182">
    <property type="entry name" value="GNAT_dom"/>
</dbReference>
<evidence type="ECO:0000313" key="3">
    <source>
        <dbReference type="Proteomes" id="UP000242949"/>
    </source>
</evidence>
<dbReference type="Gene3D" id="3.40.630.30">
    <property type="match status" value="1"/>
</dbReference>
<dbReference type="STRING" id="1612202.SAMN05421734_10698"/>
<dbReference type="GO" id="GO:0005737">
    <property type="term" value="C:cytoplasm"/>
    <property type="evidence" value="ECO:0007669"/>
    <property type="project" value="TreeGrafter"/>
</dbReference>
<dbReference type="AlphaFoldDB" id="A0A1G6KHS3"/>
<name>A0A1G6KHS3_9BACI</name>
<dbReference type="Pfam" id="PF13302">
    <property type="entry name" value="Acetyltransf_3"/>
    <property type="match status" value="1"/>
</dbReference>
<keyword evidence="2" id="KW-0808">Transferase</keyword>
<dbReference type="PROSITE" id="PS51186">
    <property type="entry name" value="GNAT"/>
    <property type="match status" value="1"/>
</dbReference>
<evidence type="ECO:0000313" key="2">
    <source>
        <dbReference type="EMBL" id="SDC30580.1"/>
    </source>
</evidence>